<dbReference type="EMBL" id="HBUF01423474">
    <property type="protein sequence ID" value="CAG6741119.1"/>
    <property type="molecule type" value="Transcribed_RNA"/>
</dbReference>
<dbReference type="Gene3D" id="2.40.70.10">
    <property type="entry name" value="Acid Proteases"/>
    <property type="match status" value="1"/>
</dbReference>
<feature type="region of interest" description="Disordered" evidence="1">
    <location>
        <begin position="235"/>
        <end position="262"/>
    </location>
</feature>
<dbReference type="Pfam" id="PF13975">
    <property type="entry name" value="gag-asp_proteas"/>
    <property type="match status" value="1"/>
</dbReference>
<feature type="compositionally biased region" description="Basic residues" evidence="1">
    <location>
        <begin position="242"/>
        <end position="261"/>
    </location>
</feature>
<evidence type="ECO:0000256" key="1">
    <source>
        <dbReference type="SAM" id="MobiDB-lite"/>
    </source>
</evidence>
<evidence type="ECO:0000313" key="2">
    <source>
        <dbReference type="EMBL" id="CAG6741119.1"/>
    </source>
</evidence>
<dbReference type="SUPFAM" id="SSF50630">
    <property type="entry name" value="Acid proteases"/>
    <property type="match status" value="1"/>
</dbReference>
<dbReference type="CDD" id="cd00303">
    <property type="entry name" value="retropepsin_like"/>
    <property type="match status" value="1"/>
</dbReference>
<dbReference type="PANTHER" id="PTHR33194">
    <property type="entry name" value="ZINC KNUCKLE DOMAINCONTAINING PROTEIN"/>
    <property type="match status" value="1"/>
</dbReference>
<sequence>MESVLDTRNMIKVKTPHITPPTFSGSNIPIDRFLEQYEQIATLNAWSEQLMLHYLPVYLQGWAETVYYNAKTANPTITWSQMKDRLLEFFQPSFATNELKLIDMLQRYQGSSEPVMQYYTEKMAMIYKLGMHFSEEEICRFIVLGLTPDIIEKFIMTEGVTSSLVNLERALIKFVNAKFLAENQAKRQRATAVGESNVLLTNPIAYTPPYTHPPILQSDHTDCYQISEVPVDNYHINTNPRYKPRQSRKVKRRTKARRNRAQRSQNSYCFVCGKEDHTAKYCKHRFNGIKSSQGEQHEPNIIHSLVSSVNPYDSNIIYKRFVSYIKVELGKSDMLILLDTGAGRSVISRTTMLSLNLPFEKSDTYLKLFSASGHRLEIAGKACIPCKVEGVEFMVEFLVIENLKTIALLGMNTLRDLSAILNIGQGTCTLEKNGTTIKTHLALSAENKDIAYLSGTYEVEVVNKLDHKRKVRFSDQNQIQLFDESEQIICRSSYETSKNTKRYNQELWLEYRNRSHHSRTPDNFVKAPEFSEQPVKSILKKSVSDVKQINRENEVRENFNRECISVEADIHPIPESAPETVSMRYQMYSDLASVNKPEVSVNNVNNNQNISEIRPTSTVRDADVSSMSSSSYKSQAQAALDISNNASIQDPSSSRNIIASLNESISNIDDS</sequence>
<organism evidence="2">
    <name type="scientific">Cacopsylla melanoneura</name>
    <dbReference type="NCBI Taxonomy" id="428564"/>
    <lineage>
        <taxon>Eukaryota</taxon>
        <taxon>Metazoa</taxon>
        <taxon>Ecdysozoa</taxon>
        <taxon>Arthropoda</taxon>
        <taxon>Hexapoda</taxon>
        <taxon>Insecta</taxon>
        <taxon>Pterygota</taxon>
        <taxon>Neoptera</taxon>
        <taxon>Paraneoptera</taxon>
        <taxon>Hemiptera</taxon>
        <taxon>Sternorrhyncha</taxon>
        <taxon>Psylloidea</taxon>
        <taxon>Psyllidae</taxon>
        <taxon>Psyllinae</taxon>
        <taxon>Cacopsylla</taxon>
    </lineage>
</organism>
<protein>
    <submittedName>
        <fullName evidence="2">Uncharacterized protein</fullName>
    </submittedName>
</protein>
<name>A0A8D9E6F9_9HEMI</name>
<proteinExistence type="predicted"/>
<dbReference type="AlphaFoldDB" id="A0A8D9E6F9"/>
<dbReference type="PANTHER" id="PTHR33194:SF4">
    <property type="entry name" value="CCHC-TYPE DOMAIN-CONTAINING PROTEIN"/>
    <property type="match status" value="1"/>
</dbReference>
<accession>A0A8D9E6F9</accession>
<feature type="compositionally biased region" description="Polar residues" evidence="1">
    <location>
        <begin position="610"/>
        <end position="619"/>
    </location>
</feature>
<dbReference type="InterPro" id="IPR021109">
    <property type="entry name" value="Peptidase_aspartic_dom_sf"/>
</dbReference>
<reference evidence="2" key="1">
    <citation type="submission" date="2021-05" db="EMBL/GenBank/DDBJ databases">
        <authorList>
            <person name="Alioto T."/>
            <person name="Alioto T."/>
            <person name="Gomez Garrido J."/>
        </authorList>
    </citation>
    <scope>NUCLEOTIDE SEQUENCE</scope>
</reference>
<feature type="region of interest" description="Disordered" evidence="1">
    <location>
        <begin position="605"/>
        <end position="630"/>
    </location>
</feature>